<protein>
    <submittedName>
        <fullName evidence="2">Uncharacterized protein</fullName>
    </submittedName>
</protein>
<name>A0A1A8VT44_PLAOA</name>
<proteinExistence type="predicted"/>
<dbReference type="Proteomes" id="UP000078560">
    <property type="component" value="Unassembled WGS sequence"/>
</dbReference>
<evidence type="ECO:0000313" key="3">
    <source>
        <dbReference type="Proteomes" id="UP000078560"/>
    </source>
</evidence>
<accession>A0A1A8VT44</accession>
<gene>
    <name evidence="2" type="ORF">POVCU2_0017480</name>
</gene>
<evidence type="ECO:0000313" key="2">
    <source>
        <dbReference type="EMBL" id="SBS82851.1"/>
    </source>
</evidence>
<dbReference type="AlphaFoldDB" id="A0A1A8VT44"/>
<reference evidence="3" key="1">
    <citation type="submission" date="2016-05" db="EMBL/GenBank/DDBJ databases">
        <authorList>
            <person name="Naeem Raeece"/>
        </authorList>
    </citation>
    <scope>NUCLEOTIDE SEQUENCE [LARGE SCALE GENOMIC DNA]</scope>
</reference>
<feature type="region of interest" description="Disordered" evidence="1">
    <location>
        <begin position="1"/>
        <end position="24"/>
    </location>
</feature>
<dbReference type="EMBL" id="FLQU01000227">
    <property type="protein sequence ID" value="SBS82851.1"/>
    <property type="molecule type" value="Genomic_DNA"/>
</dbReference>
<sequence>MEKKGKTYQRTDGRTDEQMSGRTEKCTQVIDERSDLVIICCANVSEVGKIITIFFVLSYVDKRLIRDFHTNWALYRGERGGGDKQNEWGREKKGKFINYKRADLNNCSPFR</sequence>
<evidence type="ECO:0000256" key="1">
    <source>
        <dbReference type="SAM" id="MobiDB-lite"/>
    </source>
</evidence>
<organism evidence="2 3">
    <name type="scientific">Plasmodium ovale curtisi</name>
    <dbReference type="NCBI Taxonomy" id="864141"/>
    <lineage>
        <taxon>Eukaryota</taxon>
        <taxon>Sar</taxon>
        <taxon>Alveolata</taxon>
        <taxon>Apicomplexa</taxon>
        <taxon>Aconoidasida</taxon>
        <taxon>Haemosporida</taxon>
        <taxon>Plasmodiidae</taxon>
        <taxon>Plasmodium</taxon>
        <taxon>Plasmodium (Plasmodium)</taxon>
    </lineage>
</organism>